<evidence type="ECO:0000256" key="1">
    <source>
        <dbReference type="SAM" id="SignalP"/>
    </source>
</evidence>
<feature type="signal peptide" evidence="1">
    <location>
        <begin position="1"/>
        <end position="21"/>
    </location>
</feature>
<dbReference type="RefSeq" id="WP_058285195.1">
    <property type="nucleotide sequence ID" value="NZ_CYSR01000010.1"/>
</dbReference>
<reference evidence="3 4" key="1">
    <citation type="submission" date="2015-09" db="EMBL/GenBank/DDBJ databases">
        <authorList>
            <consortium name="Swine Surveillance"/>
        </authorList>
    </citation>
    <scope>NUCLEOTIDE SEQUENCE [LARGE SCALE GENOMIC DNA]</scope>
    <source>
        <strain evidence="3 4">CECT 8399</strain>
    </source>
</reference>
<dbReference type="STRING" id="1396826.PHA8399_01144"/>
<evidence type="ECO:0000313" key="4">
    <source>
        <dbReference type="Proteomes" id="UP000051326"/>
    </source>
</evidence>
<feature type="chain" id="PRO_5006064661" evidence="1">
    <location>
        <begin position="22"/>
        <end position="233"/>
    </location>
</feature>
<dbReference type="InterPro" id="IPR036465">
    <property type="entry name" value="vWFA_dom_sf"/>
</dbReference>
<dbReference type="Proteomes" id="UP000051326">
    <property type="component" value="Unassembled WGS sequence"/>
</dbReference>
<accession>A0A0P1HW17</accession>
<dbReference type="InterPro" id="IPR010607">
    <property type="entry name" value="DUF1194"/>
</dbReference>
<dbReference type="EMBL" id="CYSR01000010">
    <property type="protein sequence ID" value="CUH99028.1"/>
    <property type="molecule type" value="Genomic_DNA"/>
</dbReference>
<feature type="domain" description="VWFA" evidence="2">
    <location>
        <begin position="25"/>
        <end position="214"/>
    </location>
</feature>
<name>A0A0P1HW17_9RHOB</name>
<dbReference type="CDD" id="cd00198">
    <property type="entry name" value="vWFA"/>
    <property type="match status" value="1"/>
</dbReference>
<sequence>MRVLQLLVFSMLSVWPLKAAACDLALVLAVDVSGSVDADEYRIQMDGLAAGLRDGVVSEALVKARARVLLMQWSGQSRQEVTLPWAEVRSFADAEALAQRIEQAPRPWRNYSTAVGEALFLAVDQFAAVPECTRRVIDISGDGFSNEGVEPREAHGALSALGVTVNAIAIEQSEPDLTAYFFENVIRGEGAFVVTAASFADYPSRIRKKLVREVARQTAMAPHRDAGTVAALQ</sequence>
<protein>
    <submittedName>
        <fullName evidence="3">von Willebrand factor type A domain protein</fullName>
    </submittedName>
</protein>
<gene>
    <name evidence="3" type="ORF">PHA8399_01144</name>
</gene>
<evidence type="ECO:0000259" key="2">
    <source>
        <dbReference type="PROSITE" id="PS50234"/>
    </source>
</evidence>
<dbReference type="SUPFAM" id="SSF53300">
    <property type="entry name" value="vWA-like"/>
    <property type="match status" value="1"/>
</dbReference>
<dbReference type="InterPro" id="IPR002035">
    <property type="entry name" value="VWF_A"/>
</dbReference>
<dbReference type="AlphaFoldDB" id="A0A0P1HW17"/>
<dbReference type="Pfam" id="PF06707">
    <property type="entry name" value="DUF1194"/>
    <property type="match status" value="1"/>
</dbReference>
<organism evidence="3 4">
    <name type="scientific">Leisingera aquaemixtae</name>
    <dbReference type="NCBI Taxonomy" id="1396826"/>
    <lineage>
        <taxon>Bacteria</taxon>
        <taxon>Pseudomonadati</taxon>
        <taxon>Pseudomonadota</taxon>
        <taxon>Alphaproteobacteria</taxon>
        <taxon>Rhodobacterales</taxon>
        <taxon>Roseobacteraceae</taxon>
        <taxon>Leisingera</taxon>
    </lineage>
</organism>
<evidence type="ECO:0000313" key="3">
    <source>
        <dbReference type="EMBL" id="CUH99028.1"/>
    </source>
</evidence>
<keyword evidence="1" id="KW-0732">Signal</keyword>
<dbReference type="Gene3D" id="3.40.50.410">
    <property type="entry name" value="von Willebrand factor, type A domain"/>
    <property type="match status" value="1"/>
</dbReference>
<proteinExistence type="predicted"/>
<dbReference type="PROSITE" id="PS50234">
    <property type="entry name" value="VWFA"/>
    <property type="match status" value="1"/>
</dbReference>